<dbReference type="SMART" id="SM00066">
    <property type="entry name" value="GAL4"/>
    <property type="match status" value="1"/>
</dbReference>
<evidence type="ECO:0000256" key="1">
    <source>
        <dbReference type="ARBA" id="ARBA00004123"/>
    </source>
</evidence>
<dbReference type="InterPro" id="IPR021858">
    <property type="entry name" value="Fun_TF"/>
</dbReference>
<comment type="caution">
    <text evidence="5">The sequence shown here is derived from an EMBL/GenBank/DDBJ whole genome shotgun (WGS) entry which is preliminary data.</text>
</comment>
<dbReference type="Pfam" id="PF00172">
    <property type="entry name" value="Zn_clus"/>
    <property type="match status" value="1"/>
</dbReference>
<dbReference type="Proteomes" id="UP000294003">
    <property type="component" value="Unassembled WGS sequence"/>
</dbReference>
<evidence type="ECO:0000313" key="5">
    <source>
        <dbReference type="EMBL" id="RYO87949.1"/>
    </source>
</evidence>
<dbReference type="CDD" id="cd00067">
    <property type="entry name" value="GAL4"/>
    <property type="match status" value="1"/>
</dbReference>
<evidence type="ECO:0000259" key="4">
    <source>
        <dbReference type="PROSITE" id="PS50048"/>
    </source>
</evidence>
<protein>
    <recommendedName>
        <fullName evidence="4">Zn(2)-C6 fungal-type domain-containing protein</fullName>
    </recommendedName>
</protein>
<comment type="subcellular location">
    <subcellularLocation>
        <location evidence="1">Nucleus</location>
    </subcellularLocation>
</comment>
<accession>A0ABY0HA98</accession>
<dbReference type="InterPro" id="IPR001138">
    <property type="entry name" value="Zn2Cys6_DnaBD"/>
</dbReference>
<gene>
    <name evidence="5" type="ORF">DL762_003999</name>
</gene>
<keyword evidence="2" id="KW-0539">Nucleus</keyword>
<feature type="region of interest" description="Disordered" evidence="3">
    <location>
        <begin position="114"/>
        <end position="135"/>
    </location>
</feature>
<proteinExistence type="predicted"/>
<feature type="region of interest" description="Disordered" evidence="3">
    <location>
        <begin position="153"/>
        <end position="179"/>
    </location>
</feature>
<name>A0ABY0HA98_9PEZI</name>
<evidence type="ECO:0000256" key="3">
    <source>
        <dbReference type="SAM" id="MobiDB-lite"/>
    </source>
</evidence>
<feature type="compositionally biased region" description="Polar residues" evidence="3">
    <location>
        <begin position="114"/>
        <end position="129"/>
    </location>
</feature>
<keyword evidence="6" id="KW-1185">Reference proteome</keyword>
<reference evidence="5 6" key="1">
    <citation type="submission" date="2018-06" db="EMBL/GenBank/DDBJ databases">
        <title>Complete Genomes of Monosporascus.</title>
        <authorList>
            <person name="Robinson A.J."/>
            <person name="Natvig D.O."/>
        </authorList>
    </citation>
    <scope>NUCLEOTIDE SEQUENCE [LARGE SCALE GENOMIC DNA]</scope>
    <source>
        <strain evidence="5 6">CBS 609.92</strain>
    </source>
</reference>
<dbReference type="EMBL" id="QJNS01000094">
    <property type="protein sequence ID" value="RYO87949.1"/>
    <property type="molecule type" value="Genomic_DNA"/>
</dbReference>
<dbReference type="PANTHER" id="PTHR37534">
    <property type="entry name" value="TRANSCRIPTIONAL ACTIVATOR PROTEIN UGA3"/>
    <property type="match status" value="1"/>
</dbReference>
<sequence>MLARPRQNIKKRGPILRVRTGCLTCRARKKKCDESKPLCSGCKRNKLACRWGTSDQDHVQPSASGVASPYRYRTYDPQLSKSKTAASASDAPNGVVVPVSSSGVSLFSPLLDSPSRTTDGAGSSNSFSSGHKAGSVTWSSTKADMLQDGFDMTDLKEEPDSSTSSPYEVPERSQPTAYPQQWGTDAIIQSLSVFPGLDDRSLNLLSYYLSRTASSMFNGSTEYNPFISQLIPLSYSNHFILRLLLSQSASHRAISEIDSNRLAQKDYIMSLRLFQQAIDEYVNGYESSPLWVAMGALIMCFTETTKGDKQGVIFNHLNATGPLLVELVINSKFAIRDDLKAFILEYYIYTASTSMISVVPTIQESPFIKPELEYEAQQLANRGYVGPLCGCWLPLLLLIPRIFELGRRSMTADIEPPFPTADDFATFLTLQAQILAFVPSAPPNRDVEICGYVHQHALHLYLLTCLAGHQSSKGLHRAYINNSLDQTFFYLGLLPPESRVNTSIGWAIAVIGSCTTDQSQQDELRNRLEIMFRTLRLGNIKATSELLELVWALPLSERSPWAICRVMQERGIWISFA</sequence>
<organism evidence="5 6">
    <name type="scientific">Monosporascus cannonballus</name>
    <dbReference type="NCBI Taxonomy" id="155416"/>
    <lineage>
        <taxon>Eukaryota</taxon>
        <taxon>Fungi</taxon>
        <taxon>Dikarya</taxon>
        <taxon>Ascomycota</taxon>
        <taxon>Pezizomycotina</taxon>
        <taxon>Sordariomycetes</taxon>
        <taxon>Xylariomycetidae</taxon>
        <taxon>Xylariales</taxon>
        <taxon>Xylariales incertae sedis</taxon>
        <taxon>Monosporascus</taxon>
    </lineage>
</organism>
<evidence type="ECO:0000256" key="2">
    <source>
        <dbReference type="ARBA" id="ARBA00023242"/>
    </source>
</evidence>
<evidence type="ECO:0000313" key="6">
    <source>
        <dbReference type="Proteomes" id="UP000294003"/>
    </source>
</evidence>
<dbReference type="InterPro" id="IPR036864">
    <property type="entry name" value="Zn2-C6_fun-type_DNA-bd_sf"/>
</dbReference>
<dbReference type="SUPFAM" id="SSF57701">
    <property type="entry name" value="Zn2/Cys6 DNA-binding domain"/>
    <property type="match status" value="1"/>
</dbReference>
<dbReference type="Gene3D" id="4.10.240.10">
    <property type="entry name" value="Zn(2)-C6 fungal-type DNA-binding domain"/>
    <property type="match status" value="1"/>
</dbReference>
<dbReference type="Pfam" id="PF11951">
    <property type="entry name" value="Fungal_trans_2"/>
    <property type="match status" value="1"/>
</dbReference>
<dbReference type="PANTHER" id="PTHR37534:SF43">
    <property type="entry name" value="FINGER DOMAIN PROTEIN, PUTATIVE (AFU_ORTHOLOGUE AFUA_1G01850)-RELATED"/>
    <property type="match status" value="1"/>
</dbReference>
<feature type="domain" description="Zn(2)-C6 fungal-type" evidence="4">
    <location>
        <begin position="21"/>
        <end position="51"/>
    </location>
</feature>
<dbReference type="PROSITE" id="PS00463">
    <property type="entry name" value="ZN2_CY6_FUNGAL_1"/>
    <property type="match status" value="1"/>
</dbReference>
<dbReference type="PROSITE" id="PS50048">
    <property type="entry name" value="ZN2_CY6_FUNGAL_2"/>
    <property type="match status" value="1"/>
</dbReference>